<dbReference type="AlphaFoldDB" id="A0A5C3LLQ8"/>
<feature type="region of interest" description="Disordered" evidence="1">
    <location>
        <begin position="58"/>
        <end position="77"/>
    </location>
</feature>
<protein>
    <submittedName>
        <fullName evidence="2">Uncharacterized protein</fullName>
    </submittedName>
</protein>
<gene>
    <name evidence="2" type="ORF">BDQ12DRAFT_727147</name>
</gene>
<evidence type="ECO:0000313" key="2">
    <source>
        <dbReference type="EMBL" id="TFK34099.1"/>
    </source>
</evidence>
<dbReference type="Proteomes" id="UP000308652">
    <property type="component" value="Unassembled WGS sequence"/>
</dbReference>
<keyword evidence="3" id="KW-1185">Reference proteome</keyword>
<evidence type="ECO:0000256" key="1">
    <source>
        <dbReference type="SAM" id="MobiDB-lite"/>
    </source>
</evidence>
<accession>A0A5C3LLQ8</accession>
<dbReference type="EMBL" id="ML213636">
    <property type="protein sequence ID" value="TFK34099.1"/>
    <property type="molecule type" value="Genomic_DNA"/>
</dbReference>
<proteinExistence type="predicted"/>
<sequence>MSLKATLYRGFSGIKRFACRLTAGRKIYYNDERTSLHQPRQGDLCEFLIDPFSEVEENFPGGSHDSERREYASAKSSQTLVDHSRQLSAQYELGASTVLPPYMENVEQEVPPHNLTSTYVFAPSPEGLELQGLSSKSPAILGFIDWVSQEEPIEVDTLPLQSLLTVPANNYSTTSLISLSRQSIVAKDRASVPLWELLTEPSYTDYYTPSVLTAAKEFGMEDMRSAIEDIGIMARVFLTGDTMDIYIDSDLSVIDKFSNELLRSLMKGFVMGQLNEYIRMKDHFENDIIERIVGAAIAVAKNLCFLLEMRMEQVYCRFINQLDQGARDLVSSTTLEDVGSSDPAKRHRVISAVLDAYSRVIPDAEPSTLEEREKIIVFLIGGQKAVMHRHDVDKSILAGKWPWIIHEHVDTTGMPCIPFFSSILIEIGETYATGGPLSMRTAMIHLLSRYPPGLGVFLGKVNYRGHKIPAIPWISMAKCWYILHKRMVIRTSLYLHQAVYNEGSITPMQFPLEAYKQAYIQLTTICSRSVSAHGQDPVVEGSCENHITDELLKTLTWS</sequence>
<name>A0A5C3LLQ8_9AGAR</name>
<evidence type="ECO:0000313" key="3">
    <source>
        <dbReference type="Proteomes" id="UP000308652"/>
    </source>
</evidence>
<reference evidence="2 3" key="1">
    <citation type="journal article" date="2019" name="Nat. Ecol. Evol.">
        <title>Megaphylogeny resolves global patterns of mushroom evolution.</title>
        <authorList>
            <person name="Varga T."/>
            <person name="Krizsan K."/>
            <person name="Foldi C."/>
            <person name="Dima B."/>
            <person name="Sanchez-Garcia M."/>
            <person name="Sanchez-Ramirez S."/>
            <person name="Szollosi G.J."/>
            <person name="Szarkandi J.G."/>
            <person name="Papp V."/>
            <person name="Albert L."/>
            <person name="Andreopoulos W."/>
            <person name="Angelini C."/>
            <person name="Antonin V."/>
            <person name="Barry K.W."/>
            <person name="Bougher N.L."/>
            <person name="Buchanan P."/>
            <person name="Buyck B."/>
            <person name="Bense V."/>
            <person name="Catcheside P."/>
            <person name="Chovatia M."/>
            <person name="Cooper J."/>
            <person name="Damon W."/>
            <person name="Desjardin D."/>
            <person name="Finy P."/>
            <person name="Geml J."/>
            <person name="Haridas S."/>
            <person name="Hughes K."/>
            <person name="Justo A."/>
            <person name="Karasinski D."/>
            <person name="Kautmanova I."/>
            <person name="Kiss B."/>
            <person name="Kocsube S."/>
            <person name="Kotiranta H."/>
            <person name="LaButti K.M."/>
            <person name="Lechner B.E."/>
            <person name="Liimatainen K."/>
            <person name="Lipzen A."/>
            <person name="Lukacs Z."/>
            <person name="Mihaltcheva S."/>
            <person name="Morgado L.N."/>
            <person name="Niskanen T."/>
            <person name="Noordeloos M.E."/>
            <person name="Ohm R.A."/>
            <person name="Ortiz-Santana B."/>
            <person name="Ovrebo C."/>
            <person name="Racz N."/>
            <person name="Riley R."/>
            <person name="Savchenko A."/>
            <person name="Shiryaev A."/>
            <person name="Soop K."/>
            <person name="Spirin V."/>
            <person name="Szebenyi C."/>
            <person name="Tomsovsky M."/>
            <person name="Tulloss R.E."/>
            <person name="Uehling J."/>
            <person name="Grigoriev I.V."/>
            <person name="Vagvolgyi C."/>
            <person name="Papp T."/>
            <person name="Martin F.M."/>
            <person name="Miettinen O."/>
            <person name="Hibbett D.S."/>
            <person name="Nagy L.G."/>
        </authorList>
    </citation>
    <scope>NUCLEOTIDE SEQUENCE [LARGE SCALE GENOMIC DNA]</scope>
    <source>
        <strain evidence="2 3">CBS 166.37</strain>
    </source>
</reference>
<organism evidence="2 3">
    <name type="scientific">Crucibulum laeve</name>
    <dbReference type="NCBI Taxonomy" id="68775"/>
    <lineage>
        <taxon>Eukaryota</taxon>
        <taxon>Fungi</taxon>
        <taxon>Dikarya</taxon>
        <taxon>Basidiomycota</taxon>
        <taxon>Agaricomycotina</taxon>
        <taxon>Agaricomycetes</taxon>
        <taxon>Agaricomycetidae</taxon>
        <taxon>Agaricales</taxon>
        <taxon>Agaricineae</taxon>
        <taxon>Nidulariaceae</taxon>
        <taxon>Crucibulum</taxon>
    </lineage>
</organism>